<dbReference type="EMBL" id="JARBHB010000004">
    <property type="protein sequence ID" value="KAJ8887381.1"/>
    <property type="molecule type" value="Genomic_DNA"/>
</dbReference>
<evidence type="ECO:0000313" key="2">
    <source>
        <dbReference type="Proteomes" id="UP001159363"/>
    </source>
</evidence>
<proteinExistence type="predicted"/>
<sequence length="73" mass="8520">MAVPNNATITRLINRFRESGSIADRMRSGRPAILIETKLADMDRRERCCGRLQKSYRHCQLKQAFRTKVLNKQ</sequence>
<accession>A0ABQ9HSS0</accession>
<protein>
    <submittedName>
        <fullName evidence="1">Uncharacterized protein</fullName>
    </submittedName>
</protein>
<reference evidence="1 2" key="1">
    <citation type="submission" date="2023-02" db="EMBL/GenBank/DDBJ databases">
        <title>LHISI_Scaffold_Assembly.</title>
        <authorList>
            <person name="Stuart O.P."/>
            <person name="Cleave R."/>
            <person name="Magrath M.J.L."/>
            <person name="Mikheyev A.S."/>
        </authorList>
    </citation>
    <scope>NUCLEOTIDE SEQUENCE [LARGE SCALE GENOMIC DNA]</scope>
    <source>
        <strain evidence="1">Daus_M_001</strain>
        <tissue evidence="1">Leg muscle</tissue>
    </source>
</reference>
<dbReference type="Proteomes" id="UP001159363">
    <property type="component" value="Chromosome X"/>
</dbReference>
<name>A0ABQ9HSS0_9NEOP</name>
<organism evidence="1 2">
    <name type="scientific">Dryococelus australis</name>
    <dbReference type="NCBI Taxonomy" id="614101"/>
    <lineage>
        <taxon>Eukaryota</taxon>
        <taxon>Metazoa</taxon>
        <taxon>Ecdysozoa</taxon>
        <taxon>Arthropoda</taxon>
        <taxon>Hexapoda</taxon>
        <taxon>Insecta</taxon>
        <taxon>Pterygota</taxon>
        <taxon>Neoptera</taxon>
        <taxon>Polyneoptera</taxon>
        <taxon>Phasmatodea</taxon>
        <taxon>Verophasmatodea</taxon>
        <taxon>Anareolatae</taxon>
        <taxon>Phasmatidae</taxon>
        <taxon>Eurycanthinae</taxon>
        <taxon>Dryococelus</taxon>
    </lineage>
</organism>
<keyword evidence="2" id="KW-1185">Reference proteome</keyword>
<evidence type="ECO:0000313" key="1">
    <source>
        <dbReference type="EMBL" id="KAJ8887381.1"/>
    </source>
</evidence>
<gene>
    <name evidence="1" type="ORF">PR048_013596</name>
</gene>
<comment type="caution">
    <text evidence="1">The sequence shown here is derived from an EMBL/GenBank/DDBJ whole genome shotgun (WGS) entry which is preliminary data.</text>
</comment>